<name>A0A811YZP0_NYCPR</name>
<reference evidence="1" key="1">
    <citation type="submission" date="2020-12" db="EMBL/GenBank/DDBJ databases">
        <authorList>
            <consortium name="Molecular Ecology Group"/>
        </authorList>
    </citation>
    <scope>NUCLEOTIDE SEQUENCE</scope>
    <source>
        <strain evidence="1">TBG_1078</strain>
    </source>
</reference>
<dbReference type="EMBL" id="CAJHUB010000754">
    <property type="protein sequence ID" value="CAD7682858.1"/>
    <property type="molecule type" value="Genomic_DNA"/>
</dbReference>
<sequence>MLQIGEARAPAPTATHRRLGLELWLLPPTVGLSPGSLLIFLRDLAFSHITGHLNCRTQLSARFFVPIQLFQGRRLLLRGLDTLQVPPGAGRGLGAYGPFLPGRRQVENPSLCPPASSVTFSSSIWASGERASPGQGRRDPGWPRLACRLGHNPCPLGAWSPHLYAMDFCRKELKGMGASCCFFHCLVGKKVNRFQARGRAQQMESKALDSCPGLACCPFSAGCPQSRISQAPPHLVLAKWSWHGDLGFNLLTPETSVDTARTAQGCAEVPPSSPPASSLFQLKPSSSSLLLWLLECKLHSKALARHHTQTLTQQHLQTLCPEPP</sequence>
<dbReference type="Proteomes" id="UP000645828">
    <property type="component" value="Unassembled WGS sequence"/>
</dbReference>
<gene>
    <name evidence="1" type="ORF">NYPRO_LOCUS15650</name>
</gene>
<protein>
    <submittedName>
        <fullName evidence="1">(raccoon dog) hypothetical protein</fullName>
    </submittedName>
</protein>
<organism evidence="1 2">
    <name type="scientific">Nyctereutes procyonoides</name>
    <name type="common">Raccoon dog</name>
    <name type="synonym">Canis procyonoides</name>
    <dbReference type="NCBI Taxonomy" id="34880"/>
    <lineage>
        <taxon>Eukaryota</taxon>
        <taxon>Metazoa</taxon>
        <taxon>Chordata</taxon>
        <taxon>Craniata</taxon>
        <taxon>Vertebrata</taxon>
        <taxon>Euteleostomi</taxon>
        <taxon>Mammalia</taxon>
        <taxon>Eutheria</taxon>
        <taxon>Laurasiatheria</taxon>
        <taxon>Carnivora</taxon>
        <taxon>Caniformia</taxon>
        <taxon>Canidae</taxon>
        <taxon>Nyctereutes</taxon>
    </lineage>
</organism>
<evidence type="ECO:0000313" key="2">
    <source>
        <dbReference type="Proteomes" id="UP000645828"/>
    </source>
</evidence>
<keyword evidence="2" id="KW-1185">Reference proteome</keyword>
<accession>A0A811YZP0</accession>
<evidence type="ECO:0000313" key="1">
    <source>
        <dbReference type="EMBL" id="CAD7682858.1"/>
    </source>
</evidence>
<comment type="caution">
    <text evidence="1">The sequence shown here is derived from an EMBL/GenBank/DDBJ whole genome shotgun (WGS) entry which is preliminary data.</text>
</comment>
<proteinExistence type="predicted"/>
<dbReference type="AlphaFoldDB" id="A0A811YZP0"/>